<dbReference type="HOGENOM" id="CLU_013985_19_1_9"/>
<dbReference type="SUPFAM" id="SSF55729">
    <property type="entry name" value="Acyl-CoA N-acyltransferases (Nat)"/>
    <property type="match status" value="1"/>
</dbReference>
<accession>D9SNA7</accession>
<dbReference type="PROSITE" id="PS51186">
    <property type="entry name" value="GNAT"/>
    <property type="match status" value="1"/>
</dbReference>
<feature type="domain" description="N-acetyltransferase" evidence="1">
    <location>
        <begin position="16"/>
        <end position="182"/>
    </location>
</feature>
<proteinExistence type="predicted"/>
<dbReference type="KEGG" id="ccb:Clocel_4238"/>
<dbReference type="EMBL" id="CP002160">
    <property type="protein sequence ID" value="ADL53899.1"/>
    <property type="molecule type" value="Genomic_DNA"/>
</dbReference>
<dbReference type="Proteomes" id="UP000002730">
    <property type="component" value="Chromosome"/>
</dbReference>
<evidence type="ECO:0000259" key="1">
    <source>
        <dbReference type="PROSITE" id="PS51186"/>
    </source>
</evidence>
<evidence type="ECO:0000313" key="2">
    <source>
        <dbReference type="EMBL" id="ADL53899.1"/>
    </source>
</evidence>
<dbReference type="PANTHER" id="PTHR43415">
    <property type="entry name" value="SPERMIDINE N(1)-ACETYLTRANSFERASE"/>
    <property type="match status" value="1"/>
</dbReference>
<dbReference type="Gene3D" id="3.40.630.30">
    <property type="match status" value="1"/>
</dbReference>
<reference evidence="2 3" key="1">
    <citation type="submission" date="2010-08" db="EMBL/GenBank/DDBJ databases">
        <title>Complete sequence of Clostridium cellulovorans 743B.</title>
        <authorList>
            <consortium name="US DOE Joint Genome Institute"/>
            <person name="Lucas S."/>
            <person name="Copeland A."/>
            <person name="Lapidus A."/>
            <person name="Cheng J.-F."/>
            <person name="Bruce D."/>
            <person name="Goodwin L."/>
            <person name="Pitluck S."/>
            <person name="Chertkov O."/>
            <person name="Detter J.C."/>
            <person name="Han C."/>
            <person name="Tapia R."/>
            <person name="Land M."/>
            <person name="Hauser L."/>
            <person name="Chang Y.-J."/>
            <person name="Jeffries C."/>
            <person name="Kyrpides N."/>
            <person name="Ivanova N."/>
            <person name="Mikhailova N."/>
            <person name="Hemme C.L."/>
            <person name="Woyke T."/>
        </authorList>
    </citation>
    <scope>NUCLEOTIDE SEQUENCE [LARGE SCALE GENOMIC DNA]</scope>
    <source>
        <strain evidence="3">ATCC 35296 / DSM 3052 / OCM 3 / 743B</strain>
    </source>
</reference>
<evidence type="ECO:0000313" key="3">
    <source>
        <dbReference type="Proteomes" id="UP000002730"/>
    </source>
</evidence>
<name>D9SNA7_CLOC7</name>
<dbReference type="InterPro" id="IPR016181">
    <property type="entry name" value="Acyl_CoA_acyltransferase"/>
</dbReference>
<dbReference type="CDD" id="cd04301">
    <property type="entry name" value="NAT_SF"/>
    <property type="match status" value="1"/>
</dbReference>
<keyword evidence="3" id="KW-1185">Reference proteome</keyword>
<sequence>MAIIEAKKYELSLGEVTLESAKGEDAALLILFIKKADSETDFLLRESDEFNISYENEKKFIDDKRKNENELFITAKIDGEVVGTLGFAGSSFRRGKHKGQFGIVVLREYWGYGIGSKMLNLLIEWADNVGLVKIALEVDADNERAIKIYKKFGFEVEGILKYNKHMGQGVYKDSILMARINHGKFK</sequence>
<keyword evidence="2" id="KW-0808">Transferase</keyword>
<organism evidence="2 3">
    <name type="scientific">Clostridium cellulovorans (strain ATCC 35296 / DSM 3052 / OCM 3 / 743B)</name>
    <dbReference type="NCBI Taxonomy" id="573061"/>
    <lineage>
        <taxon>Bacteria</taxon>
        <taxon>Bacillati</taxon>
        <taxon>Bacillota</taxon>
        <taxon>Clostridia</taxon>
        <taxon>Eubacteriales</taxon>
        <taxon>Clostridiaceae</taxon>
        <taxon>Clostridium</taxon>
    </lineage>
</organism>
<gene>
    <name evidence="2" type="ordered locus">Clocel_4238</name>
</gene>
<protein>
    <submittedName>
        <fullName evidence="2">GCN5-related N-acetyltransferase</fullName>
    </submittedName>
</protein>
<dbReference type="RefSeq" id="WP_010074252.1">
    <property type="nucleotide sequence ID" value="NC_014393.1"/>
</dbReference>
<dbReference type="OrthoDB" id="948250at2"/>
<dbReference type="InterPro" id="IPR000182">
    <property type="entry name" value="GNAT_dom"/>
</dbReference>
<dbReference type="STRING" id="573061.Clocel_4238"/>
<dbReference type="PANTHER" id="PTHR43415:SF3">
    <property type="entry name" value="GNAT-FAMILY ACETYLTRANSFERASE"/>
    <property type="match status" value="1"/>
</dbReference>
<dbReference type="eggNOG" id="COG0456">
    <property type="taxonomic scope" value="Bacteria"/>
</dbReference>
<dbReference type="GO" id="GO:0016747">
    <property type="term" value="F:acyltransferase activity, transferring groups other than amino-acyl groups"/>
    <property type="evidence" value="ECO:0007669"/>
    <property type="project" value="InterPro"/>
</dbReference>
<dbReference type="Pfam" id="PF00583">
    <property type="entry name" value="Acetyltransf_1"/>
    <property type="match status" value="1"/>
</dbReference>
<dbReference type="AlphaFoldDB" id="D9SNA7"/>